<sequence>MNFDMSITSDSVLLDPSISSILKHNKHSRQIKNVTTSISSKKSRKRILLYENNEVISLPTYSDLIAQESFLAIQQVFLRQTCAYFVQQYPDCTSRITNHSFIMALTQKFPALNVLDKNVDGMNGIASCLKTDSIIKVYVVMMTTNYRTGVDFDFVFNISIVGDSGVGKTTILQRFAQNTFSTGNVATIGYDVQIRTLEIDSTRCKLVISDLGGQDSFKYALSSFYRNANGIVICFDIINLESFHNVNNWLENVQRLCREQTPIFLVGTKSDLKLRRKISHEMIEAYAKKNNLSYVETSSKTNENVEECFVHFTRILVVHIHQRDGSTIDLNNRQKTVTNLETSGC</sequence>
<dbReference type="PROSITE" id="PS51420">
    <property type="entry name" value="RHO"/>
    <property type="match status" value="1"/>
</dbReference>
<dbReference type="EMBL" id="CAJOBR010001606">
    <property type="protein sequence ID" value="CAF4621608.1"/>
    <property type="molecule type" value="Genomic_DNA"/>
</dbReference>
<gene>
    <name evidence="3" type="ORF">GRG538_LOCUS12722</name>
    <name evidence="4" type="ORF">QYT958_LOCUS12884</name>
</gene>
<dbReference type="Proteomes" id="UP000663872">
    <property type="component" value="Unassembled WGS sequence"/>
</dbReference>
<dbReference type="EMBL" id="CAJNYT010001832">
    <property type="protein sequence ID" value="CAF3431806.1"/>
    <property type="molecule type" value="Genomic_DNA"/>
</dbReference>
<dbReference type="CDD" id="cd00154">
    <property type="entry name" value="Rab"/>
    <property type="match status" value="1"/>
</dbReference>
<evidence type="ECO:0000313" key="5">
    <source>
        <dbReference type="Proteomes" id="UP000663872"/>
    </source>
</evidence>
<dbReference type="InterPro" id="IPR050227">
    <property type="entry name" value="Rab"/>
</dbReference>
<protein>
    <submittedName>
        <fullName evidence="3">Uncharacterized protein</fullName>
    </submittedName>
</protein>
<keyword evidence="1" id="KW-0547">Nucleotide-binding</keyword>
<dbReference type="AlphaFoldDB" id="A0A818CJU8"/>
<evidence type="ECO:0000256" key="2">
    <source>
        <dbReference type="ARBA" id="ARBA00023134"/>
    </source>
</evidence>
<dbReference type="FunFam" id="3.40.50.300:FF:001329">
    <property type="entry name" value="Small GTP-binding protein, putative"/>
    <property type="match status" value="1"/>
</dbReference>
<comment type="caution">
    <text evidence="3">The sequence shown here is derived from an EMBL/GenBank/DDBJ whole genome shotgun (WGS) entry which is preliminary data.</text>
</comment>
<accession>A0A818CJU8</accession>
<dbReference type="SMART" id="SM00174">
    <property type="entry name" value="RHO"/>
    <property type="match status" value="1"/>
</dbReference>
<reference evidence="3" key="1">
    <citation type="submission" date="2021-02" db="EMBL/GenBank/DDBJ databases">
        <authorList>
            <person name="Nowell W R."/>
        </authorList>
    </citation>
    <scope>NUCLEOTIDE SEQUENCE</scope>
</reference>
<dbReference type="GO" id="GO:0003924">
    <property type="term" value="F:GTPase activity"/>
    <property type="evidence" value="ECO:0007669"/>
    <property type="project" value="InterPro"/>
</dbReference>
<dbReference type="SMART" id="SM00176">
    <property type="entry name" value="RAN"/>
    <property type="match status" value="1"/>
</dbReference>
<evidence type="ECO:0000313" key="3">
    <source>
        <dbReference type="EMBL" id="CAF3431806.1"/>
    </source>
</evidence>
<dbReference type="PANTHER" id="PTHR47977">
    <property type="entry name" value="RAS-RELATED PROTEIN RAB"/>
    <property type="match status" value="1"/>
</dbReference>
<dbReference type="SUPFAM" id="SSF52540">
    <property type="entry name" value="P-loop containing nucleoside triphosphate hydrolases"/>
    <property type="match status" value="1"/>
</dbReference>
<dbReference type="Pfam" id="PF00071">
    <property type="entry name" value="Ras"/>
    <property type="match status" value="1"/>
</dbReference>
<evidence type="ECO:0000256" key="1">
    <source>
        <dbReference type="ARBA" id="ARBA00022741"/>
    </source>
</evidence>
<organism evidence="3 5">
    <name type="scientific">Rotaria socialis</name>
    <dbReference type="NCBI Taxonomy" id="392032"/>
    <lineage>
        <taxon>Eukaryota</taxon>
        <taxon>Metazoa</taxon>
        <taxon>Spiralia</taxon>
        <taxon>Gnathifera</taxon>
        <taxon>Rotifera</taxon>
        <taxon>Eurotatoria</taxon>
        <taxon>Bdelloidea</taxon>
        <taxon>Philodinida</taxon>
        <taxon>Philodinidae</taxon>
        <taxon>Rotaria</taxon>
    </lineage>
</organism>
<dbReference type="Proteomes" id="UP000663848">
    <property type="component" value="Unassembled WGS sequence"/>
</dbReference>
<evidence type="ECO:0000313" key="4">
    <source>
        <dbReference type="EMBL" id="CAF4621608.1"/>
    </source>
</evidence>
<proteinExistence type="predicted"/>
<dbReference type="PRINTS" id="PR00449">
    <property type="entry name" value="RASTRNSFRMNG"/>
</dbReference>
<keyword evidence="2" id="KW-0342">GTP-binding</keyword>
<dbReference type="GO" id="GO:0005525">
    <property type="term" value="F:GTP binding"/>
    <property type="evidence" value="ECO:0007669"/>
    <property type="project" value="UniProtKB-KW"/>
</dbReference>
<dbReference type="InterPro" id="IPR005225">
    <property type="entry name" value="Small_GTP-bd"/>
</dbReference>
<name>A0A818CJU8_9BILA</name>
<dbReference type="SMART" id="SM00173">
    <property type="entry name" value="RAS"/>
    <property type="match status" value="1"/>
</dbReference>
<dbReference type="PROSITE" id="PS51419">
    <property type="entry name" value="RAB"/>
    <property type="match status" value="1"/>
</dbReference>
<dbReference type="Gene3D" id="3.40.50.300">
    <property type="entry name" value="P-loop containing nucleotide triphosphate hydrolases"/>
    <property type="match status" value="1"/>
</dbReference>
<dbReference type="InterPro" id="IPR027417">
    <property type="entry name" value="P-loop_NTPase"/>
</dbReference>
<dbReference type="NCBIfam" id="TIGR00231">
    <property type="entry name" value="small_GTP"/>
    <property type="match status" value="1"/>
</dbReference>
<dbReference type="PROSITE" id="PS51421">
    <property type="entry name" value="RAS"/>
    <property type="match status" value="1"/>
</dbReference>
<dbReference type="SMART" id="SM00175">
    <property type="entry name" value="RAB"/>
    <property type="match status" value="1"/>
</dbReference>
<dbReference type="InterPro" id="IPR001806">
    <property type="entry name" value="Small_GTPase"/>
</dbReference>